<dbReference type="PANTHER" id="PTHR47453">
    <property type="entry name" value="PHOSPHOGLUCAN, WATER DIKINASE, CHLOROPLASTIC"/>
    <property type="match status" value="1"/>
</dbReference>
<reference evidence="14 15" key="1">
    <citation type="submission" date="2019-09" db="EMBL/GenBank/DDBJ databases">
        <title>A chromosome-level genome assembly of the Chinese tupelo Nyssa sinensis.</title>
        <authorList>
            <person name="Yang X."/>
            <person name="Kang M."/>
            <person name="Yang Y."/>
            <person name="Xiong H."/>
            <person name="Wang M."/>
            <person name="Zhang Z."/>
            <person name="Wang Z."/>
            <person name="Wu H."/>
            <person name="Ma T."/>
            <person name="Liu J."/>
            <person name="Xi Z."/>
        </authorList>
    </citation>
    <scope>NUCLEOTIDE SEQUENCE [LARGE SCALE GENOMIC DNA]</scope>
    <source>
        <strain evidence="14">J267</strain>
        <tissue evidence="14">Leaf</tissue>
    </source>
</reference>
<keyword evidence="7" id="KW-0418">Kinase</keyword>
<name>A0A5J5BYY2_9ASTE</name>
<feature type="domain" description="Pyruvate phosphate dikinase AMP/ATP-binding" evidence="12">
    <location>
        <begin position="582"/>
        <end position="724"/>
    </location>
</feature>
<sequence>MTSMCVCIFPAFVSIRCCFLSLCSLSVIASFFFDNLQEVLVIRKIHLCLPSFKAEFTASVPLTRIRDIAHRNDIPHDLKQEIKHTIQNKLHRNAGPEDLVATEAMLARITKNPGEYSEAFVEQFKIFHHELKDFFNAGSLAEQLESIKESFDEDGLSALSLFLECKKDLDSLEETSNVLENNKIDLLIKTILSLNALREVIVKGLESGLRNDAPDAAIAMRQKWRLCEIGLEDYLFVLLSRFLNALEAVGGALWLAKNVESKNVSTWNDPIRALSIGLRQLGLSRWKPEECSAIGNELLAWKEKGLSEIEGSEDGKTIWALRFKATLDRSRRLTEEYSEALLQMFPPKVQMLGKALGIPENSVRTYTEAEIRAGVIFQVSKLCTFFLKAVRATLGSQGWDVLVPGAALGTLLQVERIVPGTLPSSVTGPVILVVSKADGDEEVKAAGSNIAGVLLLQELPHLSHLGVRARQANDDKVADIQKLVGKYVRLEASSTGVNIHPSLSDDNNGDLSMKNLSTNGLSTIGTPSWSAVKTPYSNQGVSTGGVVLLADADMQTSGAKAAACGHLASLASVSDKVYSDQGVPASFNVPAGAVLPFGSMELALERSKSMETFTSLVEQIETAKMEGGELDRLCNQLQDLICSLQPPKDIIETLGKIFSGNARLIVRSSANVEDLAGMSAAGLYESIPNVSPSNPIIFGNAVSRVWASLYTRRAVLSRRAAGVATEGGFNGCSGARNAFTRPILRTRGTPWRLSSGKFDGLVRTLAFANFSEELLVRGNGPADGEVTRLTVDYSRKPLTVDPIFRQQLGQRLCAVGFFLERKFGCPQDIEGCVIGKDIFLVQTRPQPL</sequence>
<protein>
    <submittedName>
        <fullName evidence="14">Uncharacterized protein</fullName>
    </submittedName>
</protein>
<keyword evidence="5" id="KW-0479">Metal-binding</keyword>
<evidence type="ECO:0000256" key="9">
    <source>
        <dbReference type="ARBA" id="ARBA00022842"/>
    </source>
</evidence>
<dbReference type="SUPFAM" id="SSF56059">
    <property type="entry name" value="Glutathione synthetase ATP-binding domain-like"/>
    <property type="match status" value="1"/>
</dbReference>
<dbReference type="InterPro" id="IPR054481">
    <property type="entry name" value="GWD1_pHisD"/>
</dbReference>
<accession>A0A5J5BYY2</accession>
<evidence type="ECO:0000313" key="14">
    <source>
        <dbReference type="EMBL" id="KAA8548325.1"/>
    </source>
</evidence>
<keyword evidence="4" id="KW-0808">Transferase</keyword>
<comment type="subunit">
    <text evidence="3">Homodimer.</text>
</comment>
<evidence type="ECO:0000256" key="6">
    <source>
        <dbReference type="ARBA" id="ARBA00022741"/>
    </source>
</evidence>
<keyword evidence="15" id="KW-1185">Reference proteome</keyword>
<dbReference type="Pfam" id="PF01326">
    <property type="entry name" value="PPDK_N"/>
    <property type="match status" value="1"/>
</dbReference>
<gene>
    <name evidence="14" type="ORF">F0562_000009</name>
</gene>
<dbReference type="InterPro" id="IPR002192">
    <property type="entry name" value="PPDK_AMP/ATP-bd"/>
</dbReference>
<keyword evidence="6" id="KW-0547">Nucleotide-binding</keyword>
<dbReference type="OrthoDB" id="6123450at2759"/>
<keyword evidence="8" id="KW-0067">ATP-binding</keyword>
<dbReference type="GO" id="GO:0046872">
    <property type="term" value="F:metal ion binding"/>
    <property type="evidence" value="ECO:0007669"/>
    <property type="project" value="UniProtKB-KW"/>
</dbReference>
<evidence type="ECO:0000256" key="3">
    <source>
        <dbReference type="ARBA" id="ARBA00011738"/>
    </source>
</evidence>
<keyword evidence="11" id="KW-0175">Coiled coil</keyword>
<feature type="coiled-coil region" evidence="11">
    <location>
        <begin position="162"/>
        <end position="189"/>
    </location>
</feature>
<proteinExistence type="inferred from homology"/>
<dbReference type="Proteomes" id="UP000325577">
    <property type="component" value="Linkage Group LG0"/>
</dbReference>
<dbReference type="GO" id="GO:0005524">
    <property type="term" value="F:ATP binding"/>
    <property type="evidence" value="ECO:0007669"/>
    <property type="project" value="UniProtKB-KW"/>
</dbReference>
<keyword evidence="9" id="KW-0460">Magnesium</keyword>
<keyword evidence="10" id="KW-0119">Carbohydrate metabolism</keyword>
<evidence type="ECO:0000256" key="5">
    <source>
        <dbReference type="ARBA" id="ARBA00022723"/>
    </source>
</evidence>
<evidence type="ECO:0000256" key="7">
    <source>
        <dbReference type="ARBA" id="ARBA00022777"/>
    </source>
</evidence>
<evidence type="ECO:0000256" key="11">
    <source>
        <dbReference type="SAM" id="Coils"/>
    </source>
</evidence>
<dbReference type="EMBL" id="CM018031">
    <property type="protein sequence ID" value="KAA8548325.1"/>
    <property type="molecule type" value="Genomic_DNA"/>
</dbReference>
<dbReference type="AlphaFoldDB" id="A0A5J5BYY2"/>
<evidence type="ECO:0000313" key="15">
    <source>
        <dbReference type="Proteomes" id="UP000325577"/>
    </source>
</evidence>
<dbReference type="Pfam" id="PF22973">
    <property type="entry name" value="GWD1_pHisD"/>
    <property type="match status" value="1"/>
</dbReference>
<feature type="domain" description="Alpha-glucan water dikinase phosphohistidine-like" evidence="13">
    <location>
        <begin position="399"/>
        <end position="502"/>
    </location>
</feature>
<evidence type="ECO:0000256" key="1">
    <source>
        <dbReference type="ARBA" id="ARBA00001946"/>
    </source>
</evidence>
<evidence type="ECO:0000256" key="2">
    <source>
        <dbReference type="ARBA" id="ARBA00007837"/>
    </source>
</evidence>
<comment type="cofactor">
    <cofactor evidence="1">
        <name>Mg(2+)</name>
        <dbReference type="ChEBI" id="CHEBI:18420"/>
    </cofactor>
</comment>
<evidence type="ECO:0000256" key="4">
    <source>
        <dbReference type="ARBA" id="ARBA00022679"/>
    </source>
</evidence>
<evidence type="ECO:0000259" key="12">
    <source>
        <dbReference type="Pfam" id="PF01326"/>
    </source>
</evidence>
<dbReference type="Gene3D" id="3.30.470.20">
    <property type="entry name" value="ATP-grasp fold, B domain"/>
    <property type="match status" value="1"/>
</dbReference>
<comment type="similarity">
    <text evidence="2">Belongs to the PEP-utilizing enzyme family.</text>
</comment>
<evidence type="ECO:0000256" key="8">
    <source>
        <dbReference type="ARBA" id="ARBA00022840"/>
    </source>
</evidence>
<organism evidence="14 15">
    <name type="scientific">Nyssa sinensis</name>
    <dbReference type="NCBI Taxonomy" id="561372"/>
    <lineage>
        <taxon>Eukaryota</taxon>
        <taxon>Viridiplantae</taxon>
        <taxon>Streptophyta</taxon>
        <taxon>Embryophyta</taxon>
        <taxon>Tracheophyta</taxon>
        <taxon>Spermatophyta</taxon>
        <taxon>Magnoliopsida</taxon>
        <taxon>eudicotyledons</taxon>
        <taxon>Gunneridae</taxon>
        <taxon>Pentapetalae</taxon>
        <taxon>asterids</taxon>
        <taxon>Cornales</taxon>
        <taxon>Nyssaceae</taxon>
        <taxon>Nyssa</taxon>
    </lineage>
</organism>
<evidence type="ECO:0000256" key="10">
    <source>
        <dbReference type="ARBA" id="ARBA00023277"/>
    </source>
</evidence>
<dbReference type="PANTHER" id="PTHR47453:SF1">
    <property type="entry name" value="PHOSPHOGLUCAN, WATER DIKINASE, CHLOROPLASTIC"/>
    <property type="match status" value="1"/>
</dbReference>
<dbReference type="InterPro" id="IPR013815">
    <property type="entry name" value="ATP_grasp_subdomain_1"/>
</dbReference>
<dbReference type="GO" id="GO:0016301">
    <property type="term" value="F:kinase activity"/>
    <property type="evidence" value="ECO:0007669"/>
    <property type="project" value="UniProtKB-KW"/>
</dbReference>
<evidence type="ECO:0000259" key="13">
    <source>
        <dbReference type="Pfam" id="PF22973"/>
    </source>
</evidence>
<dbReference type="Gene3D" id="3.30.1490.20">
    <property type="entry name" value="ATP-grasp fold, A domain"/>
    <property type="match status" value="1"/>
</dbReference>